<dbReference type="EMBL" id="QBUD01000002">
    <property type="protein sequence ID" value="PUB17375.1"/>
    <property type="molecule type" value="Genomic_DNA"/>
</dbReference>
<feature type="domain" description="Pvc16 N-terminal" evidence="1">
    <location>
        <begin position="22"/>
        <end position="198"/>
    </location>
</feature>
<reference evidence="2 3" key="1">
    <citation type="submission" date="2018-04" db="EMBL/GenBank/DDBJ databases">
        <title>Genomic Encyclopedia of Archaeal and Bacterial Type Strains, Phase II (KMG-II): from individual species to whole genera.</title>
        <authorList>
            <person name="Goeker M."/>
        </authorList>
    </citation>
    <scope>NUCLEOTIDE SEQUENCE [LARGE SCALE GENOMIC DNA]</scope>
    <source>
        <strain evidence="2 3">DSM 29955</strain>
    </source>
</reference>
<evidence type="ECO:0000313" key="2">
    <source>
        <dbReference type="EMBL" id="PUB17375.1"/>
    </source>
</evidence>
<dbReference type="OrthoDB" id="7560784at2"/>
<evidence type="ECO:0000313" key="3">
    <source>
        <dbReference type="Proteomes" id="UP000244523"/>
    </source>
</evidence>
<accession>A0A2T6KMC9</accession>
<protein>
    <submittedName>
        <fullName evidence="2">Uncharacterized protein DUF4255</fullName>
    </submittedName>
</protein>
<dbReference type="Proteomes" id="UP000244523">
    <property type="component" value="Unassembled WGS sequence"/>
</dbReference>
<evidence type="ECO:0000259" key="1">
    <source>
        <dbReference type="Pfam" id="PF14065"/>
    </source>
</evidence>
<keyword evidence="3" id="KW-1185">Reference proteome</keyword>
<comment type="caution">
    <text evidence="2">The sequence shown here is derived from an EMBL/GenBank/DDBJ whole genome shotgun (WGS) entry which is preliminary data.</text>
</comment>
<organism evidence="2 3">
    <name type="scientific">Yoonia sediminilitoris</name>
    <dbReference type="NCBI Taxonomy" id="1286148"/>
    <lineage>
        <taxon>Bacteria</taxon>
        <taxon>Pseudomonadati</taxon>
        <taxon>Pseudomonadota</taxon>
        <taxon>Alphaproteobacteria</taxon>
        <taxon>Rhodobacterales</taxon>
        <taxon>Paracoccaceae</taxon>
        <taxon>Yoonia</taxon>
    </lineage>
</organism>
<dbReference type="Pfam" id="PF14065">
    <property type="entry name" value="Pvc16_N"/>
    <property type="match status" value="1"/>
</dbReference>
<sequence length="213" mass="23152">MRQPFRGTLTYCLMVFVLIDQVLTLVAAKLNGHLSSRYGATDDIAVVTPITDGDGKIADNARNRLALFVTNISEDAMPRKGSSRGVSALGQVVVAAPLHLDVFVMLAAVYDPKTYTEGLKVLSAALTYFQTFPVMTPQNTPNLPRQVKQLTIEISNLRMEEVSQMWGNLGGSYVPSVMFKIRTVSLTSDAVIKIDPTIHEPVASATPKEEPAS</sequence>
<dbReference type="InterPro" id="IPR025351">
    <property type="entry name" value="Pvc16_N"/>
</dbReference>
<dbReference type="AlphaFoldDB" id="A0A2T6KMC9"/>
<gene>
    <name evidence="2" type="ORF">C8N45_102387</name>
</gene>
<proteinExistence type="predicted"/>
<name>A0A2T6KMC9_9RHOB</name>